<evidence type="ECO:0000256" key="2">
    <source>
        <dbReference type="ARBA" id="ARBA00022692"/>
    </source>
</evidence>
<dbReference type="GO" id="GO:0017147">
    <property type="term" value="F:Wnt-protein binding"/>
    <property type="evidence" value="ECO:0007669"/>
    <property type="project" value="InterPro"/>
</dbReference>
<dbReference type="InterPro" id="IPR042425">
    <property type="entry name" value="APCDD1"/>
</dbReference>
<keyword evidence="8" id="KW-1185">Reference proteome</keyword>
<accession>A0AA88XS82</accession>
<keyword evidence="2" id="KW-0812">Transmembrane</keyword>
<gene>
    <name evidence="7" type="ORF">FSP39_020181</name>
</gene>
<evidence type="ECO:0000256" key="1">
    <source>
        <dbReference type="ARBA" id="ARBA00004167"/>
    </source>
</evidence>
<dbReference type="Pfam" id="PF14921">
    <property type="entry name" value="APCDDC"/>
    <property type="match status" value="3"/>
</dbReference>
<comment type="caution">
    <text evidence="7">The sequence shown here is derived from an EMBL/GenBank/DDBJ whole genome shotgun (WGS) entry which is preliminary data.</text>
</comment>
<feature type="domain" description="APCDD1" evidence="6">
    <location>
        <begin position="135"/>
        <end position="336"/>
    </location>
</feature>
<evidence type="ECO:0000259" key="6">
    <source>
        <dbReference type="SMART" id="SM01352"/>
    </source>
</evidence>
<organism evidence="7 8">
    <name type="scientific">Pinctada imbricata</name>
    <name type="common">Atlantic pearl-oyster</name>
    <name type="synonym">Pinctada martensii</name>
    <dbReference type="NCBI Taxonomy" id="66713"/>
    <lineage>
        <taxon>Eukaryota</taxon>
        <taxon>Metazoa</taxon>
        <taxon>Spiralia</taxon>
        <taxon>Lophotrochozoa</taxon>
        <taxon>Mollusca</taxon>
        <taxon>Bivalvia</taxon>
        <taxon>Autobranchia</taxon>
        <taxon>Pteriomorphia</taxon>
        <taxon>Pterioida</taxon>
        <taxon>Pterioidea</taxon>
        <taxon>Pteriidae</taxon>
        <taxon>Pinctada</taxon>
    </lineage>
</organism>
<dbReference type="AlphaFoldDB" id="A0AA88XS82"/>
<evidence type="ECO:0000313" key="7">
    <source>
        <dbReference type="EMBL" id="KAK3086559.1"/>
    </source>
</evidence>
<keyword evidence="4" id="KW-0472">Membrane</keyword>
<name>A0AA88XS82_PINIB</name>
<dbReference type="PANTHER" id="PTHR31021">
    <property type="entry name" value="ADENOMATOSIS POLYPOSIS COLI DOWN-REGULATED 1"/>
    <property type="match status" value="1"/>
</dbReference>
<comment type="subcellular location">
    <subcellularLocation>
        <location evidence="1">Membrane</location>
        <topology evidence="1">Single-pass membrane protein</topology>
    </subcellularLocation>
</comment>
<sequence length="370" mass="43178">CEIRPGPEFLLRKYKFRDNHFSLHQYYYEDPGCSIHSHGVVAEGEYKTRRRSWIVPGGTEVRGAFRFRAFRKKKHKKSKKSKKSRELFLGDIHTDMQRRHTYRPAGYQAPLKESKVRKCHVCTLVANSNDFFPPKLSHVVRTTSKISGDWISRRCEVRQYGQFLTRQLTFYKDHKSWQGYYHFYNDPLCSVPSYSLFVKGNFVPSGRSKVIHGAWNYNFRLTRLKVTLKNQMMVKNFNFYSYLGCGNPQSWKLDVEQDVTSYGGCALLGISLPNNEFEIVMTKIIRRKRHLFIGQRPTDGGSLSTLDRRPTSFQDPLVQCKGNRKPLKLISNEIPTFEMLKQMEVPTNHGNPLTLYINMLLIILAICFSH</sequence>
<dbReference type="InterPro" id="IPR029405">
    <property type="entry name" value="APCDD1_dom"/>
</dbReference>
<dbReference type="PANTHER" id="PTHR31021:SF1">
    <property type="entry name" value="CHROMOSOME UNDETERMINED SCAFFOLD_56, WHOLE GENOME SHOTGUN SEQUENCE"/>
    <property type="match status" value="1"/>
</dbReference>
<evidence type="ECO:0000256" key="3">
    <source>
        <dbReference type="ARBA" id="ARBA00022729"/>
    </source>
</evidence>
<proteinExistence type="predicted"/>
<evidence type="ECO:0000313" key="8">
    <source>
        <dbReference type="Proteomes" id="UP001186944"/>
    </source>
</evidence>
<dbReference type="SMART" id="SM01352">
    <property type="entry name" value="APCDDC"/>
    <property type="match status" value="2"/>
</dbReference>
<feature type="domain" description="APCDD1" evidence="6">
    <location>
        <begin position="1"/>
        <end position="134"/>
    </location>
</feature>
<dbReference type="GO" id="GO:0030178">
    <property type="term" value="P:negative regulation of Wnt signaling pathway"/>
    <property type="evidence" value="ECO:0007669"/>
    <property type="project" value="InterPro"/>
</dbReference>
<protein>
    <recommendedName>
        <fullName evidence="6">APCDD1 domain-containing protein</fullName>
    </recommendedName>
</protein>
<dbReference type="EMBL" id="VSWD01000012">
    <property type="protein sequence ID" value="KAK3086559.1"/>
    <property type="molecule type" value="Genomic_DNA"/>
</dbReference>
<reference evidence="7" key="1">
    <citation type="submission" date="2019-08" db="EMBL/GenBank/DDBJ databases">
        <title>The improved chromosome-level genome for the pearl oyster Pinctada fucata martensii using PacBio sequencing and Hi-C.</title>
        <authorList>
            <person name="Zheng Z."/>
        </authorList>
    </citation>
    <scope>NUCLEOTIDE SEQUENCE</scope>
    <source>
        <strain evidence="7">ZZ-2019</strain>
        <tissue evidence="7">Adductor muscle</tissue>
    </source>
</reference>
<feature type="non-terminal residue" evidence="7">
    <location>
        <position position="1"/>
    </location>
</feature>
<evidence type="ECO:0000256" key="5">
    <source>
        <dbReference type="ARBA" id="ARBA00023180"/>
    </source>
</evidence>
<dbReference type="GO" id="GO:0005886">
    <property type="term" value="C:plasma membrane"/>
    <property type="evidence" value="ECO:0007669"/>
    <property type="project" value="InterPro"/>
</dbReference>
<keyword evidence="3" id="KW-0732">Signal</keyword>
<dbReference type="Proteomes" id="UP001186944">
    <property type="component" value="Unassembled WGS sequence"/>
</dbReference>
<evidence type="ECO:0000256" key="4">
    <source>
        <dbReference type="ARBA" id="ARBA00023136"/>
    </source>
</evidence>
<keyword evidence="5" id="KW-0325">Glycoprotein</keyword>